<organism evidence="9">
    <name type="scientific">marine sediment metagenome</name>
    <dbReference type="NCBI Taxonomy" id="412755"/>
    <lineage>
        <taxon>unclassified sequences</taxon>
        <taxon>metagenomes</taxon>
        <taxon>ecological metagenomes</taxon>
    </lineage>
</organism>
<feature type="domain" description="Glycoamylase-like" evidence="7">
    <location>
        <begin position="1269"/>
        <end position="1479"/>
    </location>
</feature>
<dbReference type="InterPro" id="IPR019282">
    <property type="entry name" value="Glycoamylase-like_cons_dom"/>
</dbReference>
<sequence>MTVAPLPESADPPDRVPVLAAIALRARHDINPGQPEPAPSWRRLSQIIPWLDHARQSCVEPPHHAAKASEWLLDNEFHVRRAVRQVREDMPAAFYRRLSRLAAPEYAGMPRVLALAHGMLDVAHMQIGLAGTAEFVNAYQKDGPLTIAELWAFPAMLRLACLETLVLAFSELVPDLAPPFAPTPGLGPHESVDPTESVSRAISALMAVSNTSWKAFFDQVSRVEAILRNDPAGVYQAMDFDTRDRYRKAVEDIAAGAGALEWNVAESAIRLTRAHAGTSRRGHVGCWLIAEGRKELERTVGFRPALGAALRRAVSGHPGWFYVGALTGFGLAALAVPVWVLASLGAGAIAWAVGIVLSLMPASIISITLTQWIVTQFLPPWGLPKLNVERGLDKGCETAVVMPVILRRAEEVGALIQRIEAHWLSNPDPFIHLALLSDLADADSERLPEDALIETALVEGVRRLNARYADHAPFSLLHRERRWNESEGCWMGWERKRGKLEEFTAFILGHMPEAFAVQEGACDTLCRAHFVVTLDADTTAPPGAINRLIGTLAHPLNRVEFDPETGKASLGYTFIQPRVEISPEAGQGSLFTRLYTGDTAIDIYSRAVSDVYQDLFGEGIFTGKGAYDAFAFHKCLPQNVPENALVSHDLFEGLHGRAALASDIVFYEDFPPNYLAYARRAYRWIRGDWQLLPWLGRLAPIRGGARVANRLSALDRWKIIDNLRRSLIPPALVAFATAGWLILPGEALIWTMLTVAAPGAYLFTDLVTNLARGRRRGAARSMLRQLADHGGRWLLAIVFMAYEAVLAMAAIVQTVWRVFVSRRRLLQWTSAAHSAARVAEGRTGIWIEMAAAPALAGILALLLATVDPASLPGAAPLLLVWFVSPLIAGAISKPISFFKEKLGAEDRTYLRHVARRTWLYFETFAGPDDNWLPPDNHQTNPQEETAHRTSPTNVGMLFLSSLTACDLGHIGLFDLAARMTYALDSLERLETYRGHTLNWFETKTLKSLEPRYVSTVDSGNLAVSLLTLREGCREYAGGSAMSASQWEGLDDELRLLREALTALPGQQQRAVFEPIDAMLERLPSIQSDPATWRAALAQIAIGDWKKVQTLVAQALDGVDQVDPHAIHAWLERADHHLLNMRRDLDALEPWHPLADASPPGLGGLAEVFATLPVATDPLDGSIEQLGRARAALSSLGAADDATRHWLREMTIALEHGETARNTLRENLESIARRAGERAFGMDFRILFDSETRTFLIGYNLGSDRLDQHHYDLLASEARLASYFAIAKRDVPVDHWFHLGRPITQAGGALAALSWNGSMFEYLMPALLLPSDAGRLLGQSERAAVSAQRQYGDRLGLPWGVSESGFASRDAAHRYQYQAFGVPGLGLKRGLSADYVVAPYASALALAVAPVAAVANLRRLEKLGLCGQYGFFEAADFTPDRRPAEGGFTPVRAYMAHHQGMIAAAIGNALNDNILVKRFGREPHMRATELLLQERVPWEFPPEQATDAEDATPDLARTPTPTLHGWTAPDEPTPQVHVIGNGSLASWITSAGGGALWWRGQALTRWTGDPVSRAGDARLYLSEPDSGAIRSLGEHGRGFSETSFHAHMAEFHDRGDELSTRLEIAIAPGDNVEIRRVTLFNESGRTREIDLTSYAEVVLAPAAAHERHPAFSKLFVHSERIAEHGALVFTRRPSAPRRGPLFSFIAWWLRIRR</sequence>
<evidence type="ECO:0000259" key="6">
    <source>
        <dbReference type="Pfam" id="PF06165"/>
    </source>
</evidence>
<feature type="transmembrane region" description="Helical" evidence="5">
    <location>
        <begin position="873"/>
        <end position="891"/>
    </location>
</feature>
<dbReference type="GO" id="GO:0030246">
    <property type="term" value="F:carbohydrate binding"/>
    <property type="evidence" value="ECO:0007669"/>
    <property type="project" value="InterPro"/>
</dbReference>
<keyword evidence="3" id="KW-0808">Transferase</keyword>
<dbReference type="GO" id="GO:0005975">
    <property type="term" value="P:carbohydrate metabolic process"/>
    <property type="evidence" value="ECO:0007669"/>
    <property type="project" value="InterPro"/>
</dbReference>
<dbReference type="InterPro" id="IPR011013">
    <property type="entry name" value="Gal_mutarotase_sf_dom"/>
</dbReference>
<feature type="transmembrane region" description="Helical" evidence="5">
    <location>
        <begin position="320"/>
        <end position="342"/>
    </location>
</feature>
<dbReference type="Gene3D" id="2.70.98.40">
    <property type="entry name" value="Glycoside hydrolase, family 65, N-terminal domain"/>
    <property type="match status" value="1"/>
</dbReference>
<dbReference type="PANTHER" id="PTHR43867:SF2">
    <property type="entry name" value="CELLULOSE SYNTHASE CATALYTIC SUBUNIT A [UDP-FORMING]"/>
    <property type="match status" value="1"/>
</dbReference>
<dbReference type="EMBL" id="LAZR01000151">
    <property type="protein sequence ID" value="KKN86128.1"/>
    <property type="molecule type" value="Genomic_DNA"/>
</dbReference>
<dbReference type="GO" id="GO:0005886">
    <property type="term" value="C:plasma membrane"/>
    <property type="evidence" value="ECO:0007669"/>
    <property type="project" value="TreeGrafter"/>
</dbReference>
<keyword evidence="4 5" id="KW-1133">Transmembrane helix</keyword>
<dbReference type="PANTHER" id="PTHR43867">
    <property type="entry name" value="CELLULOSE SYNTHASE CATALYTIC SUBUNIT A [UDP-FORMING]"/>
    <property type="match status" value="1"/>
</dbReference>
<comment type="subcellular location">
    <subcellularLocation>
        <location evidence="1">Membrane</location>
        <topology evidence="1">Multi-pass membrane protein</topology>
    </subcellularLocation>
</comment>
<evidence type="ECO:0000259" key="7">
    <source>
        <dbReference type="Pfam" id="PF10091"/>
    </source>
</evidence>
<evidence type="ECO:0000313" key="9">
    <source>
        <dbReference type="EMBL" id="KKN86128.1"/>
    </source>
</evidence>
<keyword evidence="5" id="KW-0472">Membrane</keyword>
<proteinExistence type="predicted"/>
<feature type="domain" description="Glycosyltransferase 2-like" evidence="8">
    <location>
        <begin position="531"/>
        <end position="758"/>
    </location>
</feature>
<dbReference type="SUPFAM" id="SSF74650">
    <property type="entry name" value="Galactose mutarotase-like"/>
    <property type="match status" value="1"/>
</dbReference>
<dbReference type="Pfam" id="PF13632">
    <property type="entry name" value="Glyco_trans_2_3"/>
    <property type="match status" value="1"/>
</dbReference>
<feature type="transmembrane region" description="Helical" evidence="5">
    <location>
        <begin position="845"/>
        <end position="866"/>
    </location>
</feature>
<evidence type="ECO:0000256" key="5">
    <source>
        <dbReference type="SAM" id="Phobius"/>
    </source>
</evidence>
<feature type="transmembrane region" description="Helical" evidence="5">
    <location>
        <begin position="726"/>
        <end position="743"/>
    </location>
</feature>
<feature type="transmembrane region" description="Helical" evidence="5">
    <location>
        <begin position="348"/>
        <end position="369"/>
    </location>
</feature>
<comment type="caution">
    <text evidence="9">The sequence shown here is derived from an EMBL/GenBank/DDBJ whole genome shotgun (WGS) entry which is preliminary data.</text>
</comment>
<dbReference type="Gene3D" id="1.50.10.140">
    <property type="match status" value="2"/>
</dbReference>
<evidence type="ECO:0000256" key="4">
    <source>
        <dbReference type="ARBA" id="ARBA00022989"/>
    </source>
</evidence>
<keyword evidence="5" id="KW-0812">Transmembrane</keyword>
<gene>
    <name evidence="9" type="ORF">LCGC14_0271650</name>
</gene>
<dbReference type="InterPro" id="IPR050321">
    <property type="entry name" value="Glycosyltr_2/OpgH_subfam"/>
</dbReference>
<dbReference type="InterPro" id="IPR001173">
    <property type="entry name" value="Glyco_trans_2-like"/>
</dbReference>
<evidence type="ECO:0000256" key="1">
    <source>
        <dbReference type="ARBA" id="ARBA00004141"/>
    </source>
</evidence>
<protein>
    <submittedName>
        <fullName evidence="9">Uncharacterized protein</fullName>
    </submittedName>
</protein>
<evidence type="ECO:0000259" key="8">
    <source>
        <dbReference type="Pfam" id="PF13632"/>
    </source>
</evidence>
<accession>A0A0F9X3P7</accession>
<feature type="transmembrane region" description="Helical" evidence="5">
    <location>
        <begin position="793"/>
        <end position="816"/>
    </location>
</feature>
<keyword evidence="2" id="KW-0328">Glycosyltransferase</keyword>
<feature type="domain" description="Glycosyl hydrolase 94 supersandwich" evidence="6">
    <location>
        <begin position="1525"/>
        <end position="1705"/>
    </location>
</feature>
<dbReference type="SMART" id="SM01068">
    <property type="entry name" value="CBM_X"/>
    <property type="match status" value="1"/>
</dbReference>
<dbReference type="InterPro" id="IPR010383">
    <property type="entry name" value="Glyco_hydrolase_94_b-supersand"/>
</dbReference>
<dbReference type="Pfam" id="PF06165">
    <property type="entry name" value="GH94_b-supersand"/>
    <property type="match status" value="1"/>
</dbReference>
<dbReference type="InterPro" id="IPR037018">
    <property type="entry name" value="GH65_N"/>
</dbReference>
<reference evidence="9" key="1">
    <citation type="journal article" date="2015" name="Nature">
        <title>Complex archaea that bridge the gap between prokaryotes and eukaryotes.</title>
        <authorList>
            <person name="Spang A."/>
            <person name="Saw J.H."/>
            <person name="Jorgensen S.L."/>
            <person name="Zaremba-Niedzwiedzka K."/>
            <person name="Martijn J."/>
            <person name="Lind A.E."/>
            <person name="van Eijk R."/>
            <person name="Schleper C."/>
            <person name="Guy L."/>
            <person name="Ettema T.J."/>
        </authorList>
    </citation>
    <scope>NUCLEOTIDE SEQUENCE</scope>
</reference>
<name>A0A0F9X3P7_9ZZZZ</name>
<dbReference type="GO" id="GO:0016758">
    <property type="term" value="F:hexosyltransferase activity"/>
    <property type="evidence" value="ECO:0007669"/>
    <property type="project" value="TreeGrafter"/>
</dbReference>
<feature type="transmembrane region" description="Helical" evidence="5">
    <location>
        <begin position="749"/>
        <end position="772"/>
    </location>
</feature>
<evidence type="ECO:0000256" key="2">
    <source>
        <dbReference type="ARBA" id="ARBA00022676"/>
    </source>
</evidence>
<dbReference type="Pfam" id="PF10091">
    <property type="entry name" value="Glycoamylase"/>
    <property type="match status" value="1"/>
</dbReference>
<evidence type="ECO:0000256" key="3">
    <source>
        <dbReference type="ARBA" id="ARBA00022679"/>
    </source>
</evidence>